<dbReference type="InterPro" id="IPR042184">
    <property type="entry name" value="YqeY/Aim41_N"/>
</dbReference>
<protein>
    <recommendedName>
        <fullName evidence="3">Altered inheritance of mitochondria protein 41</fullName>
    </recommendedName>
</protein>
<gene>
    <name evidence="3 4" type="primary">AIM41</name>
    <name evidence="4" type="ORF">FIM1_1661</name>
</gene>
<organism evidence="4 5">
    <name type="scientific">Kluyveromyces marxianus</name>
    <name type="common">Yeast</name>
    <name type="synonym">Candida kefyr</name>
    <dbReference type="NCBI Taxonomy" id="4911"/>
    <lineage>
        <taxon>Eukaryota</taxon>
        <taxon>Fungi</taxon>
        <taxon>Dikarya</taxon>
        <taxon>Ascomycota</taxon>
        <taxon>Saccharomycotina</taxon>
        <taxon>Saccharomycetes</taxon>
        <taxon>Saccharomycetales</taxon>
        <taxon>Saccharomycetaceae</taxon>
        <taxon>Kluyveromyces</taxon>
    </lineage>
</organism>
<keyword evidence="5" id="KW-1185">Reference proteome</keyword>
<keyword evidence="2 3" id="KW-0496">Mitochondrion</keyword>
<comment type="subcellular location">
    <subcellularLocation>
        <location evidence="3">Mitochondrion</location>
    </subcellularLocation>
</comment>
<accession>A0ABX6EV43</accession>
<evidence type="ECO:0000256" key="3">
    <source>
        <dbReference type="RuleBase" id="RU365099"/>
    </source>
</evidence>
<evidence type="ECO:0000313" key="4">
    <source>
        <dbReference type="EMBL" id="QGN14983.1"/>
    </source>
</evidence>
<dbReference type="InterPro" id="IPR019004">
    <property type="entry name" value="YqeY/Aim41"/>
</dbReference>
<name>A0ABX6EV43_KLUMA</name>
<dbReference type="SUPFAM" id="SSF89095">
    <property type="entry name" value="GatB/YqeY motif"/>
    <property type="match status" value="1"/>
</dbReference>
<proteinExistence type="inferred from homology"/>
<dbReference type="Pfam" id="PF09424">
    <property type="entry name" value="YqeY"/>
    <property type="match status" value="1"/>
</dbReference>
<sequence>MFRSTFFRSGSILSSRTLVRFASSQSYNDAITLLKTDLKKAMLAKDNLKKTTIRGLLSAIKNKEIDNKSKDLDEFALYDIYSKLISQRADSINEFIKNKREDLVDKEASEIKIIEVYRDALPVASQKEVDARVLDILKTFKNEDPKIQLKQIFQKIDWKTLPNDLKASPAAIRSSIGAQFKNVFSN</sequence>
<comment type="similarity">
    <text evidence="1 3">Belongs to the AIM41 family.</text>
</comment>
<reference evidence="4 5" key="1">
    <citation type="submission" date="2016-03" db="EMBL/GenBank/DDBJ databases">
        <title>How can Kluyveromyces marxianus grow so fast - potential evolutionary course in Saccharomyces Complex revealed by comparative genomics.</title>
        <authorList>
            <person name="Mo W."/>
            <person name="Lu W."/>
            <person name="Yang X."/>
            <person name="Qi J."/>
            <person name="Lv H."/>
        </authorList>
    </citation>
    <scope>NUCLEOTIDE SEQUENCE [LARGE SCALE GENOMIC DNA]</scope>
    <source>
        <strain evidence="4 5">FIM1</strain>
    </source>
</reference>
<dbReference type="PANTHER" id="PTHR28055:SF1">
    <property type="entry name" value="ALTERED INHERITANCE OF MITOCHONDRIA PROTEIN 41, MITOCHONDRIAL"/>
    <property type="match status" value="1"/>
</dbReference>
<dbReference type="Proteomes" id="UP000422736">
    <property type="component" value="Chromosome 2"/>
</dbReference>
<dbReference type="Gene3D" id="1.10.1510.10">
    <property type="entry name" value="Uncharacterised protein YqeY/AIM41 PF09424, N-terminal domain"/>
    <property type="match status" value="1"/>
</dbReference>
<evidence type="ECO:0000256" key="1">
    <source>
        <dbReference type="ARBA" id="ARBA00007538"/>
    </source>
</evidence>
<evidence type="ECO:0000256" key="2">
    <source>
        <dbReference type="ARBA" id="ARBA00023128"/>
    </source>
</evidence>
<dbReference type="InterPro" id="IPR003789">
    <property type="entry name" value="Asn/Gln_tRNA_amidoTrase-B-like"/>
</dbReference>
<evidence type="ECO:0000313" key="5">
    <source>
        <dbReference type="Proteomes" id="UP000422736"/>
    </source>
</evidence>
<dbReference type="EMBL" id="CP015055">
    <property type="protein sequence ID" value="QGN14983.1"/>
    <property type="molecule type" value="Genomic_DNA"/>
</dbReference>
<dbReference type="PANTHER" id="PTHR28055">
    <property type="entry name" value="ALTERED INHERITANCE OF MITOCHONDRIA PROTEIN 41, MITOCHONDRIAL"/>
    <property type="match status" value="1"/>
</dbReference>